<dbReference type="SUPFAM" id="SSF103473">
    <property type="entry name" value="MFS general substrate transporter"/>
    <property type="match status" value="1"/>
</dbReference>
<feature type="transmembrane region" description="Helical" evidence="6">
    <location>
        <begin position="54"/>
        <end position="75"/>
    </location>
</feature>
<feature type="transmembrane region" description="Helical" evidence="6">
    <location>
        <begin position="516"/>
        <end position="540"/>
    </location>
</feature>
<evidence type="ECO:0000256" key="4">
    <source>
        <dbReference type="ARBA" id="ARBA00022989"/>
    </source>
</evidence>
<dbReference type="EMBL" id="CAXITT010000305">
    <property type="protein sequence ID" value="CAL1538587.1"/>
    <property type="molecule type" value="Genomic_DNA"/>
</dbReference>
<dbReference type="InterPro" id="IPR036259">
    <property type="entry name" value="MFS_trans_sf"/>
</dbReference>
<evidence type="ECO:0000256" key="6">
    <source>
        <dbReference type="SAM" id="Phobius"/>
    </source>
</evidence>
<keyword evidence="4 6" id="KW-1133">Transmembrane helix</keyword>
<dbReference type="GO" id="GO:0008506">
    <property type="term" value="F:sucrose:proton symporter activity"/>
    <property type="evidence" value="ECO:0007669"/>
    <property type="project" value="TreeGrafter"/>
</dbReference>
<feature type="transmembrane region" description="Helical" evidence="6">
    <location>
        <begin position="427"/>
        <end position="445"/>
    </location>
</feature>
<organism evidence="7 8">
    <name type="scientific">Lymnaea stagnalis</name>
    <name type="common">Great pond snail</name>
    <name type="synonym">Helix stagnalis</name>
    <dbReference type="NCBI Taxonomy" id="6523"/>
    <lineage>
        <taxon>Eukaryota</taxon>
        <taxon>Metazoa</taxon>
        <taxon>Spiralia</taxon>
        <taxon>Lophotrochozoa</taxon>
        <taxon>Mollusca</taxon>
        <taxon>Gastropoda</taxon>
        <taxon>Heterobranchia</taxon>
        <taxon>Euthyneura</taxon>
        <taxon>Panpulmonata</taxon>
        <taxon>Hygrophila</taxon>
        <taxon>Lymnaeoidea</taxon>
        <taxon>Lymnaeidae</taxon>
        <taxon>Lymnaea</taxon>
    </lineage>
</organism>
<evidence type="ECO:0000256" key="2">
    <source>
        <dbReference type="ARBA" id="ARBA00022448"/>
    </source>
</evidence>
<evidence type="ECO:0000256" key="3">
    <source>
        <dbReference type="ARBA" id="ARBA00022692"/>
    </source>
</evidence>
<evidence type="ECO:0000313" key="7">
    <source>
        <dbReference type="EMBL" id="CAL1538587.1"/>
    </source>
</evidence>
<gene>
    <name evidence="7" type="ORF">GSLYS_00012408001</name>
</gene>
<dbReference type="Proteomes" id="UP001497497">
    <property type="component" value="Unassembled WGS sequence"/>
</dbReference>
<keyword evidence="2" id="KW-0813">Transport</keyword>
<feature type="transmembrane region" description="Helical" evidence="6">
    <location>
        <begin position="269"/>
        <end position="292"/>
    </location>
</feature>
<feature type="transmembrane region" description="Helical" evidence="6">
    <location>
        <begin position="486"/>
        <end position="504"/>
    </location>
</feature>
<reference evidence="7 8" key="1">
    <citation type="submission" date="2024-04" db="EMBL/GenBank/DDBJ databases">
        <authorList>
            <consortium name="Genoscope - CEA"/>
            <person name="William W."/>
        </authorList>
    </citation>
    <scope>NUCLEOTIDE SEQUENCE [LARGE SCALE GENOMIC DNA]</scope>
</reference>
<dbReference type="PANTHER" id="PTHR19432">
    <property type="entry name" value="SUGAR TRANSPORTER"/>
    <property type="match status" value="1"/>
</dbReference>
<feature type="transmembrane region" description="Helical" evidence="6">
    <location>
        <begin position="376"/>
        <end position="392"/>
    </location>
</feature>
<feature type="transmembrane region" description="Helical" evidence="6">
    <location>
        <begin position="228"/>
        <end position="249"/>
    </location>
</feature>
<dbReference type="AlphaFoldDB" id="A0AAV2HYI6"/>
<feature type="transmembrane region" description="Helical" evidence="6">
    <location>
        <begin position="552"/>
        <end position="570"/>
    </location>
</feature>
<protein>
    <submittedName>
        <fullName evidence="7">Uncharacterized protein</fullName>
    </submittedName>
</protein>
<evidence type="ECO:0000313" key="8">
    <source>
        <dbReference type="Proteomes" id="UP001497497"/>
    </source>
</evidence>
<accession>A0AAV2HYI6</accession>
<name>A0AAV2HYI6_LYMST</name>
<comment type="caution">
    <text evidence="7">The sequence shown here is derived from an EMBL/GenBank/DDBJ whole genome shotgun (WGS) entry which is preliminary data.</text>
</comment>
<proteinExistence type="predicted"/>
<dbReference type="PANTHER" id="PTHR19432:SF35">
    <property type="entry name" value="SOLUTE CARRIER FAMILY 45 MEMBER 3 ISOFORM X1"/>
    <property type="match status" value="1"/>
</dbReference>
<feature type="transmembrane region" description="Helical" evidence="6">
    <location>
        <begin position="457"/>
        <end position="480"/>
    </location>
</feature>
<dbReference type="Gene3D" id="1.20.1250.20">
    <property type="entry name" value="MFS general substrate transporter like domains"/>
    <property type="match status" value="1"/>
</dbReference>
<feature type="transmembrane region" description="Helical" evidence="6">
    <location>
        <begin position="20"/>
        <end position="42"/>
    </location>
</feature>
<sequence length="574" mass="62079">MDDSSAQQRPSRCGQLFKSLLLVTHMVGIEACVAFEVILMIANLQTLGVPIRFSSLPGTVAATFGIVLIPTLGFIMDKLATSRRAKAIILVCTTSFQVAGTFFIFIGNAVKLLYHDKLTPSNSTWWNVTTEESLTTKTEWPNETLLSVMGITATEYPRIGPTSNISLLLTTQFESSTTELPTEEAPIQYFAILAMVGYALIDCGYDSSNCFLKTFALASTPPEDHSNIIVRSILVSSLGGCLIAVLGSVGLGNLLTVGTMHDSNAAQCAFLSALCFVLLLSGLTTTLTSGFCCTNSVDSLESDTEEPVVETSNEKSKLIASSNSLHKSTSKADEKDPRLFFASGGYTFENPQVIDHADLTEHKGIVGFIRRQKKQIILNIATFFLIGALYSYEVYVVNFVGEGIFNGDPNAKVTTQEYKDYLKGIEVGSSGILIIYVMFIIGSLCQEMLLRRIGWKLEMIIACSGFVAVNVVCAVLSTLWSYYVTAAWTGLYRAVVVTVPYILANQFALEQSDDQNTGVAIAVVASMLPCGFTVCSAIMGPLIDLTGNPATPVYYTVVSAFLGLITILFLKSES</sequence>
<keyword evidence="8" id="KW-1185">Reference proteome</keyword>
<comment type="subcellular location">
    <subcellularLocation>
        <location evidence="1">Membrane</location>
        <topology evidence="1">Multi-pass membrane protein</topology>
    </subcellularLocation>
</comment>
<feature type="transmembrane region" description="Helical" evidence="6">
    <location>
        <begin position="87"/>
        <end position="110"/>
    </location>
</feature>
<keyword evidence="3 6" id="KW-0812">Transmembrane</keyword>
<keyword evidence="5 6" id="KW-0472">Membrane</keyword>
<dbReference type="GO" id="GO:0016020">
    <property type="term" value="C:membrane"/>
    <property type="evidence" value="ECO:0007669"/>
    <property type="project" value="UniProtKB-SubCell"/>
</dbReference>
<evidence type="ECO:0000256" key="1">
    <source>
        <dbReference type="ARBA" id="ARBA00004141"/>
    </source>
</evidence>
<evidence type="ECO:0000256" key="5">
    <source>
        <dbReference type="ARBA" id="ARBA00023136"/>
    </source>
</evidence>
<feature type="transmembrane region" description="Helical" evidence="6">
    <location>
        <begin position="187"/>
        <end position="207"/>
    </location>
</feature>